<dbReference type="InterPro" id="IPR001646">
    <property type="entry name" value="5peptide_repeat"/>
</dbReference>
<reference evidence="1 2" key="1">
    <citation type="submission" date="2019-01" db="EMBL/GenBank/DDBJ databases">
        <authorList>
            <person name="Brito A."/>
        </authorList>
    </citation>
    <scope>NUCLEOTIDE SEQUENCE [LARGE SCALE GENOMIC DNA]</scope>
    <source>
        <strain evidence="1">1</strain>
    </source>
</reference>
<protein>
    <submittedName>
        <fullName evidence="1">Pentapeptide repeat family protein</fullName>
    </submittedName>
</protein>
<keyword evidence="2" id="KW-1185">Reference proteome</keyword>
<dbReference type="InterPro" id="IPR051082">
    <property type="entry name" value="Pentapeptide-BTB/POZ_domain"/>
</dbReference>
<dbReference type="Gene3D" id="2.160.20.80">
    <property type="entry name" value="E3 ubiquitin-protein ligase SopA"/>
    <property type="match status" value="1"/>
</dbReference>
<sequence>MMNEERKPQEYDVVLGGNNSPPLDGLVLGGIEGVKRRFDKANSEEDKITLLKEALKYSEVGEDWLFEILETKTGDILWESFNLLWKIFDDNQRQQLIKYFPKLIKDDVHKWNIWRIDNPNIQLDLSNTDFYKANLSCINLSNINLSKSNFIQANLSNSNLSNSNLSWANLSEAILNHTDLSFADLSNTYLMNSELYYANLDRANFHNSILTGSNLSWGKLNNTKFKNADLSWANLTKANLYNANLTRANLYQSNLTHVVFQETNISWANFEGANIDRVHIREKIDWDYYESSCE</sequence>
<dbReference type="AlphaFoldDB" id="A0A563VP26"/>
<dbReference type="EMBL" id="CAACVJ010000099">
    <property type="protein sequence ID" value="VEP13183.1"/>
    <property type="molecule type" value="Genomic_DNA"/>
</dbReference>
<gene>
    <name evidence="1" type="ORF">H1P_1880011</name>
</gene>
<dbReference type="PANTHER" id="PTHR14136">
    <property type="entry name" value="BTB_POZ DOMAIN-CONTAINING PROTEIN KCTD9"/>
    <property type="match status" value="1"/>
</dbReference>
<dbReference type="Pfam" id="PF00805">
    <property type="entry name" value="Pentapeptide"/>
    <property type="match status" value="2"/>
</dbReference>
<dbReference type="Proteomes" id="UP000320055">
    <property type="component" value="Unassembled WGS sequence"/>
</dbReference>
<proteinExistence type="predicted"/>
<evidence type="ECO:0000313" key="2">
    <source>
        <dbReference type="Proteomes" id="UP000320055"/>
    </source>
</evidence>
<evidence type="ECO:0000313" key="1">
    <source>
        <dbReference type="EMBL" id="VEP13183.1"/>
    </source>
</evidence>
<dbReference type="PANTHER" id="PTHR14136:SF17">
    <property type="entry name" value="BTB_POZ DOMAIN-CONTAINING PROTEIN KCTD9"/>
    <property type="match status" value="1"/>
</dbReference>
<accession>A0A563VP26</accession>
<name>A0A563VP26_9CYAN</name>
<dbReference type="RefSeq" id="WP_144871439.1">
    <property type="nucleotide sequence ID" value="NZ_LR213938.1"/>
</dbReference>
<organism evidence="1 2">
    <name type="scientific">Hyella patelloides LEGE 07179</name>
    <dbReference type="NCBI Taxonomy" id="945734"/>
    <lineage>
        <taxon>Bacteria</taxon>
        <taxon>Bacillati</taxon>
        <taxon>Cyanobacteriota</taxon>
        <taxon>Cyanophyceae</taxon>
        <taxon>Pleurocapsales</taxon>
        <taxon>Hyellaceae</taxon>
        <taxon>Hyella</taxon>
    </lineage>
</organism>
<dbReference type="OrthoDB" id="482943at2"/>
<dbReference type="SUPFAM" id="SSF141571">
    <property type="entry name" value="Pentapeptide repeat-like"/>
    <property type="match status" value="1"/>
</dbReference>